<organism evidence="7 8">
    <name type="scientific">Coprinopsis marcescibilis</name>
    <name type="common">Agaric fungus</name>
    <name type="synonym">Psathyrella marcescibilis</name>
    <dbReference type="NCBI Taxonomy" id="230819"/>
    <lineage>
        <taxon>Eukaryota</taxon>
        <taxon>Fungi</taxon>
        <taxon>Dikarya</taxon>
        <taxon>Basidiomycota</taxon>
        <taxon>Agaricomycotina</taxon>
        <taxon>Agaricomycetes</taxon>
        <taxon>Agaricomycetidae</taxon>
        <taxon>Agaricales</taxon>
        <taxon>Agaricineae</taxon>
        <taxon>Psathyrellaceae</taxon>
        <taxon>Coprinopsis</taxon>
    </lineage>
</organism>
<dbReference type="OrthoDB" id="10258327at2759"/>
<proteinExistence type="inferred from homology"/>
<dbReference type="GO" id="GO:0000228">
    <property type="term" value="C:nuclear chromosome"/>
    <property type="evidence" value="ECO:0007669"/>
    <property type="project" value="InterPro"/>
</dbReference>
<feature type="region of interest" description="Disordered" evidence="6">
    <location>
        <begin position="245"/>
        <end position="314"/>
    </location>
</feature>
<reference evidence="7 8" key="1">
    <citation type="journal article" date="2019" name="Nat. Ecol. Evol.">
        <title>Megaphylogeny resolves global patterns of mushroom evolution.</title>
        <authorList>
            <person name="Varga T."/>
            <person name="Krizsan K."/>
            <person name="Foldi C."/>
            <person name="Dima B."/>
            <person name="Sanchez-Garcia M."/>
            <person name="Sanchez-Ramirez S."/>
            <person name="Szollosi G.J."/>
            <person name="Szarkandi J.G."/>
            <person name="Papp V."/>
            <person name="Albert L."/>
            <person name="Andreopoulos W."/>
            <person name="Angelini C."/>
            <person name="Antonin V."/>
            <person name="Barry K.W."/>
            <person name="Bougher N.L."/>
            <person name="Buchanan P."/>
            <person name="Buyck B."/>
            <person name="Bense V."/>
            <person name="Catcheside P."/>
            <person name="Chovatia M."/>
            <person name="Cooper J."/>
            <person name="Damon W."/>
            <person name="Desjardin D."/>
            <person name="Finy P."/>
            <person name="Geml J."/>
            <person name="Haridas S."/>
            <person name="Hughes K."/>
            <person name="Justo A."/>
            <person name="Karasinski D."/>
            <person name="Kautmanova I."/>
            <person name="Kiss B."/>
            <person name="Kocsube S."/>
            <person name="Kotiranta H."/>
            <person name="LaButti K.M."/>
            <person name="Lechner B.E."/>
            <person name="Liimatainen K."/>
            <person name="Lipzen A."/>
            <person name="Lukacs Z."/>
            <person name="Mihaltcheva S."/>
            <person name="Morgado L.N."/>
            <person name="Niskanen T."/>
            <person name="Noordeloos M.E."/>
            <person name="Ohm R.A."/>
            <person name="Ortiz-Santana B."/>
            <person name="Ovrebo C."/>
            <person name="Racz N."/>
            <person name="Riley R."/>
            <person name="Savchenko A."/>
            <person name="Shiryaev A."/>
            <person name="Soop K."/>
            <person name="Spirin V."/>
            <person name="Szebenyi C."/>
            <person name="Tomsovsky M."/>
            <person name="Tulloss R.E."/>
            <person name="Uehling J."/>
            <person name="Grigoriev I.V."/>
            <person name="Vagvolgyi C."/>
            <person name="Papp T."/>
            <person name="Martin F.M."/>
            <person name="Miettinen O."/>
            <person name="Hibbett D.S."/>
            <person name="Nagy L.G."/>
        </authorList>
    </citation>
    <scope>NUCLEOTIDE SEQUENCE [LARGE SCALE GENOMIC DNA]</scope>
    <source>
        <strain evidence="7 8">CBS 121175</strain>
    </source>
</reference>
<dbReference type="EMBL" id="ML210192">
    <property type="protein sequence ID" value="TFK24978.1"/>
    <property type="molecule type" value="Genomic_DNA"/>
</dbReference>
<dbReference type="PANTHER" id="PTHR10019">
    <property type="entry name" value="SNF5"/>
    <property type="match status" value="1"/>
</dbReference>
<dbReference type="InterPro" id="IPR006939">
    <property type="entry name" value="SNF5"/>
</dbReference>
<evidence type="ECO:0000256" key="4">
    <source>
        <dbReference type="ARBA" id="ARBA00023163"/>
    </source>
</evidence>
<evidence type="ECO:0000256" key="3">
    <source>
        <dbReference type="ARBA" id="ARBA00023015"/>
    </source>
</evidence>
<feature type="region of interest" description="Disordered" evidence="6">
    <location>
        <begin position="1"/>
        <end position="47"/>
    </location>
</feature>
<feature type="compositionally biased region" description="Basic and acidic residues" evidence="6">
    <location>
        <begin position="630"/>
        <end position="647"/>
    </location>
</feature>
<dbReference type="Proteomes" id="UP000307440">
    <property type="component" value="Unassembled WGS sequence"/>
</dbReference>
<evidence type="ECO:0000313" key="8">
    <source>
        <dbReference type="Proteomes" id="UP000307440"/>
    </source>
</evidence>
<evidence type="ECO:0000256" key="5">
    <source>
        <dbReference type="ARBA" id="ARBA00023242"/>
    </source>
</evidence>
<feature type="compositionally biased region" description="Low complexity" evidence="6">
    <location>
        <begin position="295"/>
        <end position="304"/>
    </location>
</feature>
<comment type="subcellular location">
    <subcellularLocation>
        <location evidence="1">Nucleus</location>
    </subcellularLocation>
</comment>
<keyword evidence="4" id="KW-0804">Transcription</keyword>
<evidence type="ECO:0000313" key="7">
    <source>
        <dbReference type="EMBL" id="TFK24978.1"/>
    </source>
</evidence>
<dbReference type="GO" id="GO:0006338">
    <property type="term" value="P:chromatin remodeling"/>
    <property type="evidence" value="ECO:0007669"/>
    <property type="project" value="InterPro"/>
</dbReference>
<keyword evidence="5" id="KW-0539">Nucleus</keyword>
<feature type="compositionally biased region" description="Acidic residues" evidence="6">
    <location>
        <begin position="269"/>
        <end position="282"/>
    </location>
</feature>
<name>A0A5C3L9Q9_COPMA</name>
<feature type="region of interest" description="Disordered" evidence="6">
    <location>
        <begin position="630"/>
        <end position="663"/>
    </location>
</feature>
<feature type="region of interest" description="Disordered" evidence="6">
    <location>
        <begin position="99"/>
        <end position="138"/>
    </location>
</feature>
<evidence type="ECO:0000256" key="6">
    <source>
        <dbReference type="SAM" id="MobiDB-lite"/>
    </source>
</evidence>
<dbReference type="STRING" id="230819.A0A5C3L9Q9"/>
<accession>A0A5C3L9Q9</accession>
<keyword evidence="8" id="KW-1185">Reference proteome</keyword>
<dbReference type="Pfam" id="PF04855">
    <property type="entry name" value="SNF5"/>
    <property type="match status" value="1"/>
</dbReference>
<feature type="compositionally biased region" description="Low complexity" evidence="6">
    <location>
        <begin position="99"/>
        <end position="113"/>
    </location>
</feature>
<comment type="similarity">
    <text evidence="2">Belongs to the SNF5 family.</text>
</comment>
<feature type="region of interest" description="Disordered" evidence="6">
    <location>
        <begin position="549"/>
        <end position="578"/>
    </location>
</feature>
<dbReference type="AlphaFoldDB" id="A0A5C3L9Q9"/>
<evidence type="ECO:0000256" key="2">
    <source>
        <dbReference type="ARBA" id="ARBA00010239"/>
    </source>
</evidence>
<feature type="compositionally biased region" description="Low complexity" evidence="6">
    <location>
        <begin position="1"/>
        <end position="34"/>
    </location>
</feature>
<keyword evidence="3" id="KW-0805">Transcription regulation</keyword>
<protein>
    <submittedName>
        <fullName evidence="7">SNF5-domain-containing protein</fullName>
    </submittedName>
</protein>
<feature type="compositionally biased region" description="Basic and acidic residues" evidence="6">
    <location>
        <begin position="568"/>
        <end position="578"/>
    </location>
</feature>
<gene>
    <name evidence="7" type="ORF">FA15DRAFT_756226</name>
</gene>
<sequence length="663" mass="70714">MADNQGASGSSTTPTTGTPTPATPAMPAAGSSAAVGIPPAGTTIDMRGMTDNQLRQTWSQIATAANLVPGASTAYAAPTPQAPPNKGLAYMRNVQAWSTSASPAPRAGAASVSTRPTRARSTRNAGSATPTPTTPAPAMPIPPTAVAGGVQQQQQPSGATSYVQPIYSHPMMPIPVQNLQQQSQYPQAAAAGPIQPIQQHSAFSNPPKAPLPTTPQALQSTYASRMKTGVSLLMQPVFASTTSALLGGTGRPSRRGAVINYADPGSGDDLPDAGELDSDDSEFATNREGRGAVVGTRLQQQQQQGGRGGSLGVFGNAAGAGSSYSSPAPQVQKAELDQSYLGMVPPSRLIKPKPVPMGVGGPTGHDYPPPDSVLVQAYKRSSLVPIRVEFETDSHRVRDCFAWNIHEELIRPEAFARIFCNDLDLPLVPWVETVTNQIKAQLEEYQDVALMDIGMDAAVEPDDLGEGGDEMPECRVILSIDVQIANHHLLDHIEWDLLSPLTPEEFARTLCKELGLTGEAIPLVAHAVHEELVKHKRDAIEWGVIGPAGPAATGENKEATPALGEGAQPEKRDRSGYSLLKDKTGLGLGWGRAPRDGRGPKVLRSVWRDWAEAEEFSTSFDLLTAEDLERREVERERASRRLRRETSKFQSAATGRMRNLRYR</sequence>
<evidence type="ECO:0000256" key="1">
    <source>
        <dbReference type="ARBA" id="ARBA00004123"/>
    </source>
</evidence>